<keyword evidence="1" id="KW-0732">Signal</keyword>
<dbReference type="PANTHER" id="PTHR43649">
    <property type="entry name" value="ARABINOSE-BINDING PROTEIN-RELATED"/>
    <property type="match status" value="1"/>
</dbReference>
<dbReference type="EMBL" id="JBHMDO010000047">
    <property type="protein sequence ID" value="MFB9330288.1"/>
    <property type="molecule type" value="Genomic_DNA"/>
</dbReference>
<sequence>MRKFAAALIALIMAVSTGGCIGDRGGPSGQPATDGGGVSGPSAAHERVTISIYYPTPDLPENRAHEDDKIRRFTAQYPYVDIIKSNWQYNPNEIGIKMASGEAPTLFNTFASEGRYLAERGWAADITELYDAYAHKEQINPLLQNQFMIGGRVYGLAERGYVTGIVVNKRLLDERGVKPPSYDWTWDDLLEVAQAASNPAKGVSGIAPMGKGNESGWNWTNFLFEAGGEILTVDKGKVRAAFHGEAGLRALQLYHKLAWEVRAIPKDWAVGWNDAISMFVQGKTAMIISGPDSPIIQALNQWRMPPEDVLFYPMPSEKAGGKHTGILGGDYLVINPNATRAEQEAAFLYATFDMFTDQSLEALDAEIAEREQDGQFYIPPFIPYFKNDSDFGRRVKSIYGRHTNVYAYDEDAARLFDGKVEGQYNTQQYYGAVTSMVQAVFADPGVNLNQLLQETAKNVQSQNFDKLTVLGLP</sequence>
<protein>
    <submittedName>
        <fullName evidence="2">ABC transporter substrate-binding protein</fullName>
    </submittedName>
</protein>
<dbReference type="InterPro" id="IPR006059">
    <property type="entry name" value="SBP"/>
</dbReference>
<dbReference type="PANTHER" id="PTHR43649:SF16">
    <property type="entry name" value="SUGAR-BINDING LIPOPROTEIN"/>
    <property type="match status" value="1"/>
</dbReference>
<dbReference type="Pfam" id="PF01547">
    <property type="entry name" value="SBP_bac_1"/>
    <property type="match status" value="1"/>
</dbReference>
<organism evidence="2 3">
    <name type="scientific">Paenibacillus aurantiacus</name>
    <dbReference type="NCBI Taxonomy" id="1936118"/>
    <lineage>
        <taxon>Bacteria</taxon>
        <taxon>Bacillati</taxon>
        <taxon>Bacillota</taxon>
        <taxon>Bacilli</taxon>
        <taxon>Bacillales</taxon>
        <taxon>Paenibacillaceae</taxon>
        <taxon>Paenibacillus</taxon>
    </lineage>
</organism>
<comment type="caution">
    <text evidence="2">The sequence shown here is derived from an EMBL/GenBank/DDBJ whole genome shotgun (WGS) entry which is preliminary data.</text>
</comment>
<evidence type="ECO:0000256" key="1">
    <source>
        <dbReference type="SAM" id="SignalP"/>
    </source>
</evidence>
<gene>
    <name evidence="2" type="ORF">ACFFSY_30455</name>
</gene>
<dbReference type="InterPro" id="IPR050490">
    <property type="entry name" value="Bact_solute-bd_prot1"/>
</dbReference>
<accession>A0ABV5L1E9</accession>
<keyword evidence="3" id="KW-1185">Reference proteome</keyword>
<evidence type="ECO:0000313" key="3">
    <source>
        <dbReference type="Proteomes" id="UP001589747"/>
    </source>
</evidence>
<name>A0ABV5L1E9_9BACL</name>
<dbReference type="PROSITE" id="PS51257">
    <property type="entry name" value="PROKAR_LIPOPROTEIN"/>
    <property type="match status" value="1"/>
</dbReference>
<reference evidence="2 3" key="1">
    <citation type="submission" date="2024-09" db="EMBL/GenBank/DDBJ databases">
        <authorList>
            <person name="Sun Q."/>
            <person name="Mori K."/>
        </authorList>
    </citation>
    <scope>NUCLEOTIDE SEQUENCE [LARGE SCALE GENOMIC DNA]</scope>
    <source>
        <strain evidence="2 3">TISTR 2452</strain>
    </source>
</reference>
<feature type="signal peptide" evidence="1">
    <location>
        <begin position="1"/>
        <end position="21"/>
    </location>
</feature>
<dbReference type="SUPFAM" id="SSF53850">
    <property type="entry name" value="Periplasmic binding protein-like II"/>
    <property type="match status" value="1"/>
</dbReference>
<dbReference type="RefSeq" id="WP_377501337.1">
    <property type="nucleotide sequence ID" value="NZ_JBHMDO010000047.1"/>
</dbReference>
<dbReference type="Gene3D" id="3.40.190.10">
    <property type="entry name" value="Periplasmic binding protein-like II"/>
    <property type="match status" value="1"/>
</dbReference>
<evidence type="ECO:0000313" key="2">
    <source>
        <dbReference type="EMBL" id="MFB9330288.1"/>
    </source>
</evidence>
<proteinExistence type="predicted"/>
<feature type="chain" id="PRO_5046711975" evidence="1">
    <location>
        <begin position="22"/>
        <end position="473"/>
    </location>
</feature>
<dbReference type="Proteomes" id="UP001589747">
    <property type="component" value="Unassembled WGS sequence"/>
</dbReference>